<feature type="domain" description="Protein kinase" evidence="5">
    <location>
        <begin position="35"/>
        <end position="305"/>
    </location>
</feature>
<proteinExistence type="predicted"/>
<dbReference type="Gene3D" id="2.130.10.10">
    <property type="entry name" value="YVTN repeat-like/Quinoprotein amine dehydrogenase"/>
    <property type="match status" value="2"/>
</dbReference>
<evidence type="ECO:0000256" key="2">
    <source>
        <dbReference type="ARBA" id="ARBA00022737"/>
    </source>
</evidence>
<dbReference type="Pfam" id="PF00400">
    <property type="entry name" value="WD40"/>
    <property type="match status" value="7"/>
</dbReference>
<dbReference type="CDD" id="cd14014">
    <property type="entry name" value="STKc_PknB_like"/>
    <property type="match status" value="1"/>
</dbReference>
<keyword evidence="4" id="KW-0812">Transmembrane</keyword>
<evidence type="ECO:0000256" key="1">
    <source>
        <dbReference type="ARBA" id="ARBA00022574"/>
    </source>
</evidence>
<dbReference type="PANTHER" id="PTHR19848">
    <property type="entry name" value="WD40 REPEAT PROTEIN"/>
    <property type="match status" value="1"/>
</dbReference>
<dbReference type="InterPro" id="IPR011009">
    <property type="entry name" value="Kinase-like_dom_sf"/>
</dbReference>
<dbReference type="PROSITE" id="PS00678">
    <property type="entry name" value="WD_REPEATS_1"/>
    <property type="match status" value="2"/>
</dbReference>
<keyword evidence="6" id="KW-0723">Serine/threonine-protein kinase</keyword>
<dbReference type="InterPro" id="IPR019775">
    <property type="entry name" value="WD40_repeat_CS"/>
</dbReference>
<dbReference type="InterPro" id="IPR036322">
    <property type="entry name" value="WD40_repeat_dom_sf"/>
</dbReference>
<dbReference type="Proteomes" id="UP000767446">
    <property type="component" value="Unassembled WGS sequence"/>
</dbReference>
<dbReference type="InterPro" id="IPR008271">
    <property type="entry name" value="Ser/Thr_kinase_AS"/>
</dbReference>
<feature type="repeat" description="WD" evidence="3">
    <location>
        <begin position="607"/>
        <end position="648"/>
    </location>
</feature>
<feature type="transmembrane region" description="Helical" evidence="4">
    <location>
        <begin position="356"/>
        <end position="376"/>
    </location>
</feature>
<dbReference type="PANTHER" id="PTHR19848:SF8">
    <property type="entry name" value="F-BOX AND WD REPEAT DOMAIN CONTAINING 7"/>
    <property type="match status" value="1"/>
</dbReference>
<keyword evidence="4" id="KW-0472">Membrane</keyword>
<keyword evidence="1 3" id="KW-0853">WD repeat</keyword>
<dbReference type="InterPro" id="IPR015943">
    <property type="entry name" value="WD40/YVTN_repeat-like_dom_sf"/>
</dbReference>
<evidence type="ECO:0000259" key="5">
    <source>
        <dbReference type="PROSITE" id="PS50011"/>
    </source>
</evidence>
<feature type="repeat" description="WD" evidence="3">
    <location>
        <begin position="649"/>
        <end position="683"/>
    </location>
</feature>
<dbReference type="GO" id="GO:0004674">
    <property type="term" value="F:protein serine/threonine kinase activity"/>
    <property type="evidence" value="ECO:0007669"/>
    <property type="project" value="UniProtKB-KW"/>
</dbReference>
<dbReference type="PRINTS" id="PR00320">
    <property type="entry name" value="GPROTEINBRPT"/>
</dbReference>
<dbReference type="Gene3D" id="1.10.510.10">
    <property type="entry name" value="Transferase(Phosphotransferase) domain 1"/>
    <property type="match status" value="1"/>
</dbReference>
<dbReference type="PROSITE" id="PS00108">
    <property type="entry name" value="PROTEIN_KINASE_ST"/>
    <property type="match status" value="1"/>
</dbReference>
<name>A0A941GRE9_9CHRO</name>
<dbReference type="AlphaFoldDB" id="A0A941GRE9"/>
<dbReference type="InterPro" id="IPR001680">
    <property type="entry name" value="WD40_rpt"/>
</dbReference>
<dbReference type="CDD" id="cd00200">
    <property type="entry name" value="WD40"/>
    <property type="match status" value="1"/>
</dbReference>
<dbReference type="NCBIfam" id="NF045510">
    <property type="entry name" value="4Cys_prefix_kin"/>
    <property type="match status" value="1"/>
</dbReference>
<feature type="transmembrane region" description="Helical" evidence="4">
    <location>
        <begin position="327"/>
        <end position="349"/>
    </location>
</feature>
<feature type="repeat" description="WD" evidence="3">
    <location>
        <begin position="567"/>
        <end position="606"/>
    </location>
</feature>
<keyword evidence="2" id="KW-0677">Repeat</keyword>
<dbReference type="Pfam" id="PF00069">
    <property type="entry name" value="Pkinase"/>
    <property type="match status" value="1"/>
</dbReference>
<dbReference type="EMBL" id="JADQBC010000099">
    <property type="protein sequence ID" value="MBR8828984.1"/>
    <property type="molecule type" value="Genomic_DNA"/>
</dbReference>
<evidence type="ECO:0000256" key="3">
    <source>
        <dbReference type="PROSITE-ProRule" id="PRU00221"/>
    </source>
</evidence>
<keyword evidence="6" id="KW-0418">Kinase</keyword>
<dbReference type="PROSITE" id="PS50082">
    <property type="entry name" value="WD_REPEATS_2"/>
    <property type="match status" value="5"/>
</dbReference>
<accession>A0A941GRE9</accession>
<feature type="repeat" description="WD" evidence="3">
    <location>
        <begin position="483"/>
        <end position="524"/>
    </location>
</feature>
<dbReference type="InterPro" id="IPR020472">
    <property type="entry name" value="WD40_PAC1"/>
</dbReference>
<gene>
    <name evidence="6" type="ORF">DSM107014_13975</name>
</gene>
<evidence type="ECO:0000313" key="6">
    <source>
        <dbReference type="EMBL" id="MBR8828984.1"/>
    </source>
</evidence>
<dbReference type="InterPro" id="IPR000719">
    <property type="entry name" value="Prot_kinase_dom"/>
</dbReference>
<protein>
    <submittedName>
        <fullName evidence="6">Serine/threonine protein kinase</fullName>
    </submittedName>
</protein>
<dbReference type="GO" id="GO:0005524">
    <property type="term" value="F:ATP binding"/>
    <property type="evidence" value="ECO:0007669"/>
    <property type="project" value="InterPro"/>
</dbReference>
<evidence type="ECO:0000313" key="7">
    <source>
        <dbReference type="Proteomes" id="UP000767446"/>
    </source>
</evidence>
<organism evidence="6 7">
    <name type="scientific">Gomphosphaeria aponina SAG 52.96 = DSM 107014</name>
    <dbReference type="NCBI Taxonomy" id="1521640"/>
    <lineage>
        <taxon>Bacteria</taxon>
        <taxon>Bacillati</taxon>
        <taxon>Cyanobacteriota</taxon>
        <taxon>Cyanophyceae</taxon>
        <taxon>Oscillatoriophycideae</taxon>
        <taxon>Chroococcales</taxon>
        <taxon>Gomphosphaeriaceae</taxon>
        <taxon>Gomphosphaeria</taxon>
    </lineage>
</organism>
<keyword evidence="4" id="KW-1133">Transmembrane helix</keyword>
<feature type="repeat" description="WD" evidence="3">
    <location>
        <begin position="525"/>
        <end position="566"/>
    </location>
</feature>
<keyword evidence="6" id="KW-0808">Transferase</keyword>
<dbReference type="SMART" id="SM00220">
    <property type="entry name" value="S_TKc"/>
    <property type="match status" value="1"/>
</dbReference>
<dbReference type="SMART" id="SM00320">
    <property type="entry name" value="WD40"/>
    <property type="match status" value="7"/>
</dbReference>
<reference evidence="6" key="1">
    <citation type="submission" date="2021-02" db="EMBL/GenBank/DDBJ databases">
        <title>Metagenome analyses of Stigonema ocellatum DSM 106950, Chlorogloea purpurea SAG 13.99 and Gomphosphaeria aponina DSM 107014.</title>
        <authorList>
            <person name="Marter P."/>
            <person name="Huang S."/>
        </authorList>
    </citation>
    <scope>NUCLEOTIDE SEQUENCE</scope>
    <source>
        <strain evidence="6">JP213</strain>
    </source>
</reference>
<evidence type="ECO:0000256" key="4">
    <source>
        <dbReference type="SAM" id="Phobius"/>
    </source>
</evidence>
<dbReference type="PROSITE" id="PS50011">
    <property type="entry name" value="PROTEIN_KINASE_DOM"/>
    <property type="match status" value="1"/>
</dbReference>
<sequence>MRYCINPKCENPENPNNDELFCHNCGSELLIEGQYLVLKKIGSGGFGNAYEVEKDGKLKVLKVLHKNSKTYIELFKQEAKVLEKLHNPGIPRVEPGGYFTYTPRGNNEALHCLVMEKIGGQNLEKYLLNRGRPINQTLALKWLKELVKILDDVQRQGFFHRDIKPGNIMLQPNGKLGLIDFGIVKEVTVQLIETELEEAKDTIAYTPYFSAPEQAKKGGTVPQSDFFALGRTFVYLMTGKHPNRLFNNNIYALDWQKVAPHISPQLGKLINDMMMPSPEDRPASPEVILDRLANIEQALSEQPTLPKKVIEKTKKPLGSVKHFQKKLLVAGAIFLIGFTGIILTIKFLPKKLENKLISLVSFALVAGLGSQAYGYFRYGYFPSNPRFLLANFSSSNHLQKTLTDYSHWVGAVVLNPNGETLASSFGNRIKIWHLAAGITILNLTGHYLDIWALAISQDGEILASAAEEIKIWNLAEGKEIGTIKGHSELICALVITPDQETLISGSIDSTIKVWNLETKEKIRTLRGHGGAVNALAISPDGRNIASGGDDGTVRVWNLATGLLVSTFTGHSGAVNSVAFSPDGLTLASGAMEIKIWNLELEEELLTLPSDADEVNCVVFSPDRQSLVSGNAAGKITIWNLISQEPMLTLIGHCDGISSLSMSLDGQILASGSYDKTIKVWRLE</sequence>
<dbReference type="PROSITE" id="PS50294">
    <property type="entry name" value="WD_REPEATS_REGION"/>
    <property type="match status" value="5"/>
</dbReference>
<dbReference type="SUPFAM" id="SSF50978">
    <property type="entry name" value="WD40 repeat-like"/>
    <property type="match status" value="1"/>
</dbReference>
<comment type="caution">
    <text evidence="6">The sequence shown here is derived from an EMBL/GenBank/DDBJ whole genome shotgun (WGS) entry which is preliminary data.</text>
</comment>
<dbReference type="SUPFAM" id="SSF56112">
    <property type="entry name" value="Protein kinase-like (PK-like)"/>
    <property type="match status" value="1"/>
</dbReference>